<evidence type="ECO:0000313" key="2">
    <source>
        <dbReference type="EMBL" id="GLK53121.1"/>
    </source>
</evidence>
<dbReference type="Proteomes" id="UP001143486">
    <property type="component" value="Unassembled WGS sequence"/>
</dbReference>
<dbReference type="PIRSF" id="PIRSF009471">
    <property type="entry name" value="UCP009471"/>
    <property type="match status" value="1"/>
</dbReference>
<dbReference type="PANTHER" id="PTHR36509:SF2">
    <property type="entry name" value="BLL3101 PROTEIN"/>
    <property type="match status" value="1"/>
</dbReference>
<gene>
    <name evidence="2" type="ORF">GCM10017621_26290</name>
</gene>
<dbReference type="Pfam" id="PF06742">
    <property type="entry name" value="DUF1214"/>
    <property type="match status" value="1"/>
</dbReference>
<feature type="domain" description="DUF1214" evidence="1">
    <location>
        <begin position="69"/>
        <end position="166"/>
    </location>
</feature>
<comment type="caution">
    <text evidence="2">The sequence shown here is derived from an EMBL/GenBank/DDBJ whole genome shotgun (WGS) entry which is preliminary data.</text>
</comment>
<keyword evidence="3" id="KW-1185">Reference proteome</keyword>
<organism evidence="2 3">
    <name type="scientific">Maricaulis virginensis</name>
    <dbReference type="NCBI Taxonomy" id="144022"/>
    <lineage>
        <taxon>Bacteria</taxon>
        <taxon>Pseudomonadati</taxon>
        <taxon>Pseudomonadota</taxon>
        <taxon>Alphaproteobacteria</taxon>
        <taxon>Maricaulales</taxon>
        <taxon>Maricaulaceae</taxon>
        <taxon>Maricaulis</taxon>
    </lineage>
</organism>
<dbReference type="AlphaFoldDB" id="A0A9W6IQ90"/>
<reference evidence="2" key="1">
    <citation type="journal article" date="2014" name="Int. J. Syst. Evol. Microbiol.">
        <title>Complete genome sequence of Corynebacterium casei LMG S-19264T (=DSM 44701T), isolated from a smear-ripened cheese.</title>
        <authorList>
            <consortium name="US DOE Joint Genome Institute (JGI-PGF)"/>
            <person name="Walter F."/>
            <person name="Albersmeier A."/>
            <person name="Kalinowski J."/>
            <person name="Ruckert C."/>
        </authorList>
    </citation>
    <scope>NUCLEOTIDE SEQUENCE</scope>
    <source>
        <strain evidence="2">VKM B-1513</strain>
    </source>
</reference>
<reference evidence="2" key="2">
    <citation type="submission" date="2023-01" db="EMBL/GenBank/DDBJ databases">
        <authorList>
            <person name="Sun Q."/>
            <person name="Evtushenko L."/>
        </authorList>
    </citation>
    <scope>NUCLEOTIDE SEQUENCE</scope>
    <source>
        <strain evidence="2">VKM B-1513</strain>
    </source>
</reference>
<accession>A0A9W6IQ90</accession>
<dbReference type="InterPro" id="IPR037049">
    <property type="entry name" value="DUF1214_C_sf"/>
</dbReference>
<evidence type="ECO:0000259" key="1">
    <source>
        <dbReference type="Pfam" id="PF06742"/>
    </source>
</evidence>
<dbReference type="RefSeq" id="WP_271187480.1">
    <property type="nucleotide sequence ID" value="NZ_BSFE01000008.1"/>
</dbReference>
<dbReference type="Gene3D" id="2.60.120.600">
    <property type="entry name" value="Domain of unknown function DUF1214, C-terminal domain"/>
    <property type="match status" value="1"/>
</dbReference>
<evidence type="ECO:0000313" key="3">
    <source>
        <dbReference type="Proteomes" id="UP001143486"/>
    </source>
</evidence>
<proteinExistence type="predicted"/>
<dbReference type="EMBL" id="BSFE01000008">
    <property type="protein sequence ID" value="GLK53121.1"/>
    <property type="molecule type" value="Genomic_DNA"/>
</dbReference>
<dbReference type="PANTHER" id="PTHR36509">
    <property type="entry name" value="BLL3101 PROTEIN"/>
    <property type="match status" value="1"/>
</dbReference>
<dbReference type="SUPFAM" id="SSF160935">
    <property type="entry name" value="VPA0735-like"/>
    <property type="match status" value="1"/>
</dbReference>
<dbReference type="InterPro" id="IPR010621">
    <property type="entry name" value="DUF1214"/>
</dbReference>
<dbReference type="InterPro" id="IPR012038">
    <property type="entry name" value="UCP009471"/>
</dbReference>
<name>A0A9W6IQ90_9PROT</name>
<sequence>MIWRSLILLLAGLAAGAALAVFLVFGPLEIGGTRVGPWATNPLIGASDAGPMTRAIVARRGLLALNRSETVYFTAFEDSNGRTLRETCQYRVSGGALPTRWWSFTLYGEDNFLPVNGDEAHALTRTDLGNTDWTFIAGPRRPDGTPWLSTRRSGAFSITLRLYHPDPVVLEAPETLDLPEIERVGCGEAS</sequence>
<protein>
    <recommendedName>
        <fullName evidence="1">DUF1214 domain-containing protein</fullName>
    </recommendedName>
</protein>